<feature type="domain" description="FAD-binding" evidence="5">
    <location>
        <begin position="7"/>
        <end position="333"/>
    </location>
</feature>
<dbReference type="OrthoDB" id="7950at2157"/>
<evidence type="ECO:0000313" key="6">
    <source>
        <dbReference type="EMBL" id="SEL64057.1"/>
    </source>
</evidence>
<proteinExistence type="predicted"/>
<evidence type="ECO:0000256" key="3">
    <source>
        <dbReference type="ARBA" id="ARBA00022827"/>
    </source>
</evidence>
<protein>
    <submittedName>
        <fullName evidence="6">Electron transfer flavoprotein-quinone oxidoreductase</fullName>
    </submittedName>
</protein>
<dbReference type="AlphaFoldDB" id="A0A1H7RXD6"/>
<dbReference type="InterPro" id="IPR036188">
    <property type="entry name" value="FAD/NAD-bd_sf"/>
</dbReference>
<dbReference type="GO" id="GO:0016491">
    <property type="term" value="F:oxidoreductase activity"/>
    <property type="evidence" value="ECO:0007669"/>
    <property type="project" value="UniProtKB-KW"/>
</dbReference>
<accession>A0A1H7RXD6</accession>
<dbReference type="PANTHER" id="PTHR43624">
    <property type="entry name" value="ELECTRON TRANSFER FLAVOPROTEIN-QUINONE OXIDOREDUCTASE YDIS-RELATED"/>
    <property type="match status" value="1"/>
</dbReference>
<dbReference type="SUPFAM" id="SSF51905">
    <property type="entry name" value="FAD/NAD(P)-binding domain"/>
    <property type="match status" value="1"/>
</dbReference>
<dbReference type="Proteomes" id="UP000183894">
    <property type="component" value="Unassembled WGS sequence"/>
</dbReference>
<dbReference type="Gene3D" id="3.30.9.10">
    <property type="entry name" value="D-Amino Acid Oxidase, subunit A, domain 2"/>
    <property type="match status" value="1"/>
</dbReference>
<keyword evidence="2" id="KW-0285">Flavoprotein</keyword>
<dbReference type="SUPFAM" id="SSF54862">
    <property type="entry name" value="4Fe-4S ferredoxins"/>
    <property type="match status" value="1"/>
</dbReference>
<dbReference type="InterPro" id="IPR002938">
    <property type="entry name" value="FAD-bd"/>
</dbReference>
<comment type="cofactor">
    <cofactor evidence="1">
        <name>FAD</name>
        <dbReference type="ChEBI" id="CHEBI:57692"/>
    </cofactor>
</comment>
<evidence type="ECO:0000259" key="5">
    <source>
        <dbReference type="Pfam" id="PF01494"/>
    </source>
</evidence>
<sequence length="554" mass="60038">MTEHEHYEALVVGAGPGGAAAAATFANYGIETLVLERGVEAGSKNVSGGLIYAEESAPYTIDDLFPGFREEAAERPITTYRIHNIAGSKVESFDLTRLHEHDTEWSDAVLRRKMDSWLAERVHERTRETGGGLLTDVHVNGLLREEGKIVGVTTDELDPITADVIVAADGVNSELARDAGLMDWDEPEEWFQGVKAVVDMPADVIAERFDVGEDEGAAHLFSGDLFSGVRGGGFLYTNRESLSLGTVFHLDSLVAERAEPHELLDAMLTHPLLGQWLDEDYVEVEYSAKLVPDSKKVALREPHFGRLMVVGDAAGQMQAQGPIIKGMNHAVSAGALAAEAYAQAKSRNSPEDAGTLYAKKLKREGVMQKLRPQGYELMRGITERDSVTDLVDSALTSSVGRFGIRALSGQLERLYNTPALSSMIPDTRTPYVTLPTVIAEELGTRIRETNDVSPPDLEARIENLTYDTDIGNPHITVLDNSFEASGAAVSACPVSAVDFGGGCYREEFVRTNGSEERVVSLDTQPCVECGTCAVVADTEWTHPRGGKGVEFNQG</sequence>
<dbReference type="Pfam" id="PF01494">
    <property type="entry name" value="FAD_binding_3"/>
    <property type="match status" value="1"/>
</dbReference>
<name>A0A1H7RXD6_HALLR</name>
<dbReference type="PANTHER" id="PTHR43624:SF2">
    <property type="entry name" value="ELECTRON TRANSFER FLAVOPROTEIN-QUINONE OXIDOREDUCTASE YDIS-RELATED"/>
    <property type="match status" value="1"/>
</dbReference>
<dbReference type="InterPro" id="IPR039651">
    <property type="entry name" value="FixC-like"/>
</dbReference>
<evidence type="ECO:0000256" key="1">
    <source>
        <dbReference type="ARBA" id="ARBA00001974"/>
    </source>
</evidence>
<keyword evidence="3" id="KW-0274">FAD</keyword>
<dbReference type="PRINTS" id="PR00420">
    <property type="entry name" value="RNGMNOXGNASE"/>
</dbReference>
<gene>
    <name evidence="6" type="ORF">SAMN04488691_106181</name>
</gene>
<dbReference type="Gene3D" id="3.50.50.60">
    <property type="entry name" value="FAD/NAD(P)-binding domain"/>
    <property type="match status" value="1"/>
</dbReference>
<dbReference type="RefSeq" id="WP_074795043.1">
    <property type="nucleotide sequence ID" value="NZ_FOAD01000006.1"/>
</dbReference>
<organism evidence="6 7">
    <name type="scientific">Haloferax larsenii</name>
    <dbReference type="NCBI Taxonomy" id="302484"/>
    <lineage>
        <taxon>Archaea</taxon>
        <taxon>Methanobacteriati</taxon>
        <taxon>Methanobacteriota</taxon>
        <taxon>Stenosarchaea group</taxon>
        <taxon>Halobacteria</taxon>
        <taxon>Halobacteriales</taxon>
        <taxon>Haloferacaceae</taxon>
        <taxon>Haloferax</taxon>
    </lineage>
</organism>
<dbReference type="EMBL" id="FOAD01000006">
    <property type="protein sequence ID" value="SEL64057.1"/>
    <property type="molecule type" value="Genomic_DNA"/>
</dbReference>
<reference evidence="6 7" key="1">
    <citation type="submission" date="2016-10" db="EMBL/GenBank/DDBJ databases">
        <authorList>
            <person name="de Groot N.N."/>
        </authorList>
    </citation>
    <scope>NUCLEOTIDE SEQUENCE [LARGE SCALE GENOMIC DNA]</scope>
    <source>
        <strain evidence="6 7">CDM_5</strain>
    </source>
</reference>
<evidence type="ECO:0000313" key="7">
    <source>
        <dbReference type="Proteomes" id="UP000183894"/>
    </source>
</evidence>
<evidence type="ECO:0000256" key="4">
    <source>
        <dbReference type="ARBA" id="ARBA00023002"/>
    </source>
</evidence>
<dbReference type="SUPFAM" id="SSF54373">
    <property type="entry name" value="FAD-linked reductases, C-terminal domain"/>
    <property type="match status" value="1"/>
</dbReference>
<dbReference type="GO" id="GO:0071949">
    <property type="term" value="F:FAD binding"/>
    <property type="evidence" value="ECO:0007669"/>
    <property type="project" value="InterPro"/>
</dbReference>
<evidence type="ECO:0000256" key="2">
    <source>
        <dbReference type="ARBA" id="ARBA00022630"/>
    </source>
</evidence>
<keyword evidence="4" id="KW-0560">Oxidoreductase</keyword>